<evidence type="ECO:0008006" key="6">
    <source>
        <dbReference type="Google" id="ProtNLM"/>
    </source>
</evidence>
<dbReference type="AlphaFoldDB" id="A0A9P6E2T1"/>
<evidence type="ECO:0000256" key="2">
    <source>
        <dbReference type="SAM" id="MobiDB-lite"/>
    </source>
</evidence>
<dbReference type="CDD" id="cd22191">
    <property type="entry name" value="DPBB_RlpA_EXP_N-like"/>
    <property type="match status" value="1"/>
</dbReference>
<keyword evidence="5" id="KW-1185">Reference proteome</keyword>
<feature type="signal peptide" evidence="3">
    <location>
        <begin position="1"/>
        <end position="21"/>
    </location>
</feature>
<dbReference type="Proteomes" id="UP000886523">
    <property type="component" value="Unassembled WGS sequence"/>
</dbReference>
<dbReference type="PANTHER" id="PTHR31836">
    <property type="match status" value="1"/>
</dbReference>
<dbReference type="InterPro" id="IPR051477">
    <property type="entry name" value="Expansin_CellWall"/>
</dbReference>
<feature type="compositionally biased region" description="Basic residues" evidence="2">
    <location>
        <begin position="62"/>
        <end position="71"/>
    </location>
</feature>
<feature type="region of interest" description="Disordered" evidence="2">
    <location>
        <begin position="61"/>
        <end position="154"/>
    </location>
</feature>
<dbReference type="PANTHER" id="PTHR31836:SF27">
    <property type="entry name" value="RLPA-LIKE PROTEIN DOUBLE-PSI BETA-BARREL DOMAIN-CONTAINING PROTEIN"/>
    <property type="match status" value="1"/>
</dbReference>
<dbReference type="EMBL" id="MU128909">
    <property type="protein sequence ID" value="KAF9521185.1"/>
    <property type="molecule type" value="Genomic_DNA"/>
</dbReference>
<evidence type="ECO:0000256" key="3">
    <source>
        <dbReference type="SAM" id="SignalP"/>
    </source>
</evidence>
<evidence type="ECO:0000256" key="1">
    <source>
        <dbReference type="ARBA" id="ARBA00022729"/>
    </source>
</evidence>
<evidence type="ECO:0000313" key="5">
    <source>
        <dbReference type="Proteomes" id="UP000886523"/>
    </source>
</evidence>
<feature type="compositionally biased region" description="Low complexity" evidence="2">
    <location>
        <begin position="96"/>
        <end position="125"/>
    </location>
</feature>
<accession>A0A9P6E2T1</accession>
<protein>
    <recommendedName>
        <fullName evidence="6">RlpA-like protein double-psi beta-barrel domain-containing protein</fullName>
    </recommendedName>
</protein>
<name>A0A9P6E2T1_9AGAM</name>
<evidence type="ECO:0000313" key="4">
    <source>
        <dbReference type="EMBL" id="KAF9521185.1"/>
    </source>
</evidence>
<keyword evidence="1 3" id="KW-0732">Signal</keyword>
<comment type="caution">
    <text evidence="4">The sequence shown here is derived from an EMBL/GenBank/DDBJ whole genome shotgun (WGS) entry which is preliminary data.</text>
</comment>
<dbReference type="Gene3D" id="2.40.40.10">
    <property type="entry name" value="RlpA-like domain"/>
    <property type="match status" value="1"/>
</dbReference>
<feature type="chain" id="PRO_5040384922" description="RlpA-like protein double-psi beta-barrel domain-containing protein" evidence="3">
    <location>
        <begin position="22"/>
        <end position="333"/>
    </location>
</feature>
<proteinExistence type="predicted"/>
<feature type="compositionally biased region" description="Polar residues" evidence="2">
    <location>
        <begin position="139"/>
        <end position="151"/>
    </location>
</feature>
<dbReference type="SUPFAM" id="SSF50685">
    <property type="entry name" value="Barwin-like endoglucanases"/>
    <property type="match status" value="1"/>
</dbReference>
<dbReference type="OrthoDB" id="406505at2759"/>
<gene>
    <name evidence="4" type="ORF">BS47DRAFT_1335299</name>
</gene>
<dbReference type="InterPro" id="IPR036908">
    <property type="entry name" value="RlpA-like_sf"/>
</dbReference>
<organism evidence="4 5">
    <name type="scientific">Hydnum rufescens UP504</name>
    <dbReference type="NCBI Taxonomy" id="1448309"/>
    <lineage>
        <taxon>Eukaryota</taxon>
        <taxon>Fungi</taxon>
        <taxon>Dikarya</taxon>
        <taxon>Basidiomycota</taxon>
        <taxon>Agaricomycotina</taxon>
        <taxon>Agaricomycetes</taxon>
        <taxon>Cantharellales</taxon>
        <taxon>Hydnaceae</taxon>
        <taxon>Hydnum</taxon>
    </lineage>
</organism>
<reference evidence="4" key="1">
    <citation type="journal article" date="2020" name="Nat. Commun.">
        <title>Large-scale genome sequencing of mycorrhizal fungi provides insights into the early evolution of symbiotic traits.</title>
        <authorList>
            <person name="Miyauchi S."/>
            <person name="Kiss E."/>
            <person name="Kuo A."/>
            <person name="Drula E."/>
            <person name="Kohler A."/>
            <person name="Sanchez-Garcia M."/>
            <person name="Morin E."/>
            <person name="Andreopoulos B."/>
            <person name="Barry K.W."/>
            <person name="Bonito G."/>
            <person name="Buee M."/>
            <person name="Carver A."/>
            <person name="Chen C."/>
            <person name="Cichocki N."/>
            <person name="Clum A."/>
            <person name="Culley D."/>
            <person name="Crous P.W."/>
            <person name="Fauchery L."/>
            <person name="Girlanda M."/>
            <person name="Hayes R.D."/>
            <person name="Keri Z."/>
            <person name="LaButti K."/>
            <person name="Lipzen A."/>
            <person name="Lombard V."/>
            <person name="Magnuson J."/>
            <person name="Maillard F."/>
            <person name="Murat C."/>
            <person name="Nolan M."/>
            <person name="Ohm R.A."/>
            <person name="Pangilinan J."/>
            <person name="Pereira M.F."/>
            <person name="Perotto S."/>
            <person name="Peter M."/>
            <person name="Pfister S."/>
            <person name="Riley R."/>
            <person name="Sitrit Y."/>
            <person name="Stielow J.B."/>
            <person name="Szollosi G."/>
            <person name="Zifcakova L."/>
            <person name="Stursova M."/>
            <person name="Spatafora J.W."/>
            <person name="Tedersoo L."/>
            <person name="Vaario L.M."/>
            <person name="Yamada A."/>
            <person name="Yan M."/>
            <person name="Wang P."/>
            <person name="Xu J."/>
            <person name="Bruns T."/>
            <person name="Baldrian P."/>
            <person name="Vilgalys R."/>
            <person name="Dunand C."/>
            <person name="Henrissat B."/>
            <person name="Grigoriev I.V."/>
            <person name="Hibbett D."/>
            <person name="Nagy L.G."/>
            <person name="Martin F.M."/>
        </authorList>
    </citation>
    <scope>NUCLEOTIDE SEQUENCE</scope>
    <source>
        <strain evidence="4">UP504</strain>
    </source>
</reference>
<sequence>MFSRSLSLSIVLASFLLLATASPHARHGTYNDHRHRAAAAMHANAEPANDGKLVPREVVSPPHRRAARRCAAKPPSSPSPSTSSPYVPPAGVAAKPTPSKTLSSSSSSSSSSAPPSPSSPSHNPSKVILGAGKPADWPTKTQGGPTYSATAASPADPYLRSVSDALNNKENPLFTEEHTGDLTYYGQGLGACGDTYDDSTYTAAISHVLYDAWPGATEETNRNAICGPYSPGRQVLGLSGLFQSAVESHVGSILIGGDGLPNCDSNPSVMCHIPLTATITNPNNGKSVIVQIVDRCAGCQGDADIDVTPTVFAAIADPALGRVPGIKWRFNQY</sequence>